<dbReference type="GO" id="GO:0006869">
    <property type="term" value="P:lipid transport"/>
    <property type="evidence" value="ECO:0007669"/>
    <property type="project" value="UniProtKB-KW"/>
</dbReference>
<feature type="compositionally biased region" description="Polar residues" evidence="9">
    <location>
        <begin position="636"/>
        <end position="651"/>
    </location>
</feature>
<keyword evidence="6" id="KW-0445">Lipid transport</keyword>
<dbReference type="Pfam" id="PF23065">
    <property type="entry name" value="PH_SMPa"/>
    <property type="match status" value="1"/>
</dbReference>
<sequence length="749" mass="84162">MWALVMVFVLGALTVVGAEAVGLVILIRWLNRRVAHEVARSRIPRNLSSRGNVDPSLYNKQGFVWVLDAENIPRASPMEKALRQQKVKKEILEVTPVKKHAKLNQHSLILAESDASYTEIELKGCTIAAVSATDLSSRKWAKRYPIKVESKSSAIYKGSKTIYLYNETSWEKESWCKALYLASCEDAEKLKWFIKLNIEFQNYVMSLNAVYPSSFMKSFPRMSIERIDNKSNKPDVSSSKVRNFLRKLSKKTSKSGVENKPNLLLNSSRDVPTEKSIDCLTEEVTASSSLETLTGPGGRNHLAVISNADSSDDRASSGGTACWNLLISRLFFDAKQNAEIRTSLQARIQRTLSNMRIPTYIGEVICTAVDLGNLPPYFHAMRALPSSTNEDWVMEIDIEYSGGAIFEIETRLEVQDLELEEGGPGLESSSVDEVKADLLEGIEQYRENLKYSEETADDDDHRDEGDLRADSIKHSRNTTGAASQNSRWKSIVQSIAKQVSQVPLSLGVRVASLRGLLRIFIKPPPSDQMWFGFTSMPDLDFQMEPFIGEHRIASGRLALFLISRFKVAIRDTLVLPNCESICLPWMLAEKEDWVPRKLAPFIWISQEPRSTDHADEATPETASRSLEGTHEGPPENTMSSWEKPNDSLDTQSSSSSAPLKIGNPDKELRVPLLSCEEQVASHHSKSAEEEVGQNYVCEEDEKKMRKLGSTKARMIGLSKKMSEKIDEKRRHIEEKGRNIVERMRGGQQQ</sequence>
<reference evidence="12" key="1">
    <citation type="submission" date="2022-07" db="EMBL/GenBank/DDBJ databases">
        <authorList>
            <person name="Macas J."/>
            <person name="Novak P."/>
            <person name="Neumann P."/>
        </authorList>
    </citation>
    <scope>NUCLEOTIDE SEQUENCE</scope>
</reference>
<evidence type="ECO:0000256" key="10">
    <source>
        <dbReference type="SAM" id="SignalP"/>
    </source>
</evidence>
<feature type="domain" description="SMP-LTD" evidence="11">
    <location>
        <begin position="316"/>
        <end position="584"/>
    </location>
</feature>
<evidence type="ECO:0000256" key="2">
    <source>
        <dbReference type="ARBA" id="ARBA00022448"/>
    </source>
</evidence>
<evidence type="ECO:0000313" key="12">
    <source>
        <dbReference type="EMBL" id="CAH9147102.1"/>
    </source>
</evidence>
<dbReference type="GO" id="GO:0005789">
    <property type="term" value="C:endoplasmic reticulum membrane"/>
    <property type="evidence" value="ECO:0007669"/>
    <property type="project" value="UniProtKB-SubCell"/>
</dbReference>
<dbReference type="CDD" id="cd21675">
    <property type="entry name" value="SMP_TEX2"/>
    <property type="match status" value="1"/>
</dbReference>
<dbReference type="PANTHER" id="PTHR13466">
    <property type="entry name" value="TEX2 PROTEIN-RELATED"/>
    <property type="match status" value="1"/>
</dbReference>
<keyword evidence="10" id="KW-0732">Signal</keyword>
<evidence type="ECO:0000256" key="3">
    <source>
        <dbReference type="ARBA" id="ARBA00022692"/>
    </source>
</evidence>
<evidence type="ECO:0000256" key="5">
    <source>
        <dbReference type="ARBA" id="ARBA00022989"/>
    </source>
</evidence>
<protein>
    <recommendedName>
        <fullName evidence="11">SMP-LTD domain-containing protein</fullName>
    </recommendedName>
</protein>
<dbReference type="InterPro" id="IPR057080">
    <property type="entry name" value="PH_SMPa"/>
</dbReference>
<dbReference type="PROSITE" id="PS51847">
    <property type="entry name" value="SMP"/>
    <property type="match status" value="1"/>
</dbReference>
<keyword evidence="5" id="KW-1133">Transmembrane helix</keyword>
<dbReference type="EMBL" id="CAMAPF010001122">
    <property type="protein sequence ID" value="CAH9147102.1"/>
    <property type="molecule type" value="Genomic_DNA"/>
</dbReference>
<evidence type="ECO:0000256" key="6">
    <source>
        <dbReference type="ARBA" id="ARBA00023055"/>
    </source>
</evidence>
<name>A0AAV0GGV4_9ASTE</name>
<keyword evidence="4" id="KW-0256">Endoplasmic reticulum</keyword>
<dbReference type="Proteomes" id="UP001152523">
    <property type="component" value="Unassembled WGS sequence"/>
</dbReference>
<dbReference type="GO" id="GO:0008289">
    <property type="term" value="F:lipid binding"/>
    <property type="evidence" value="ECO:0007669"/>
    <property type="project" value="UniProtKB-KW"/>
</dbReference>
<dbReference type="AlphaFoldDB" id="A0AAV0GGV4"/>
<feature type="compositionally biased region" description="Basic and acidic residues" evidence="9">
    <location>
        <begin position="462"/>
        <end position="473"/>
    </location>
</feature>
<comment type="subcellular location">
    <subcellularLocation>
        <location evidence="1">Endoplasmic reticulum membrane</location>
    </subcellularLocation>
</comment>
<feature type="chain" id="PRO_5043426519" description="SMP-LTD domain-containing protein" evidence="10">
    <location>
        <begin position="19"/>
        <end position="749"/>
    </location>
</feature>
<evidence type="ECO:0000256" key="4">
    <source>
        <dbReference type="ARBA" id="ARBA00022824"/>
    </source>
</evidence>
<gene>
    <name evidence="12" type="ORF">CEPIT_LOCUS43482</name>
</gene>
<evidence type="ECO:0000259" key="11">
    <source>
        <dbReference type="PROSITE" id="PS51847"/>
    </source>
</evidence>
<keyword evidence="3" id="KW-0812">Transmembrane</keyword>
<organism evidence="12 13">
    <name type="scientific">Cuscuta epithymum</name>
    <dbReference type="NCBI Taxonomy" id="186058"/>
    <lineage>
        <taxon>Eukaryota</taxon>
        <taxon>Viridiplantae</taxon>
        <taxon>Streptophyta</taxon>
        <taxon>Embryophyta</taxon>
        <taxon>Tracheophyta</taxon>
        <taxon>Spermatophyta</taxon>
        <taxon>Magnoliopsida</taxon>
        <taxon>eudicotyledons</taxon>
        <taxon>Gunneridae</taxon>
        <taxon>Pentapetalae</taxon>
        <taxon>asterids</taxon>
        <taxon>lamiids</taxon>
        <taxon>Solanales</taxon>
        <taxon>Convolvulaceae</taxon>
        <taxon>Cuscuteae</taxon>
        <taxon>Cuscuta</taxon>
        <taxon>Cuscuta subgen. Cuscuta</taxon>
    </lineage>
</organism>
<evidence type="ECO:0000256" key="1">
    <source>
        <dbReference type="ARBA" id="ARBA00004586"/>
    </source>
</evidence>
<keyword evidence="13" id="KW-1185">Reference proteome</keyword>
<evidence type="ECO:0000313" key="13">
    <source>
        <dbReference type="Proteomes" id="UP001152523"/>
    </source>
</evidence>
<evidence type="ECO:0000256" key="9">
    <source>
        <dbReference type="SAM" id="MobiDB-lite"/>
    </source>
</evidence>
<evidence type="ECO:0000256" key="8">
    <source>
        <dbReference type="ARBA" id="ARBA00023136"/>
    </source>
</evidence>
<comment type="caution">
    <text evidence="12">The sequence shown here is derived from an EMBL/GenBank/DDBJ whole genome shotgun (WGS) entry which is preliminary data.</text>
</comment>
<keyword evidence="2" id="KW-0813">Transport</keyword>
<dbReference type="PANTHER" id="PTHR13466:SF0">
    <property type="entry name" value="SMP-LTD DOMAIN-CONTAINING PROTEIN"/>
    <property type="match status" value="1"/>
</dbReference>
<evidence type="ECO:0000256" key="7">
    <source>
        <dbReference type="ARBA" id="ARBA00023121"/>
    </source>
</evidence>
<feature type="region of interest" description="Disordered" evidence="9">
    <location>
        <begin position="609"/>
        <end position="664"/>
    </location>
</feature>
<keyword evidence="7" id="KW-0446">Lipid-binding</keyword>
<dbReference type="InterPro" id="IPR031468">
    <property type="entry name" value="SMP_LBD"/>
</dbReference>
<proteinExistence type="predicted"/>
<feature type="region of interest" description="Disordered" evidence="9">
    <location>
        <begin position="450"/>
        <end position="485"/>
    </location>
</feature>
<accession>A0AAV0GGV4</accession>
<keyword evidence="8" id="KW-0472">Membrane</keyword>
<feature type="signal peptide" evidence="10">
    <location>
        <begin position="1"/>
        <end position="18"/>
    </location>
</feature>